<protein>
    <submittedName>
        <fullName evidence="2">Uncharacterized protein</fullName>
    </submittedName>
</protein>
<dbReference type="EMBL" id="NPEX01000057">
    <property type="protein sequence ID" value="RAI44113.1"/>
    <property type="molecule type" value="Genomic_DNA"/>
</dbReference>
<name>A0A327L2S2_9BRAD</name>
<dbReference type="RefSeq" id="WP_111419040.1">
    <property type="nucleotide sequence ID" value="NZ_NPEX01000057.1"/>
</dbReference>
<evidence type="ECO:0000313" key="2">
    <source>
        <dbReference type="EMBL" id="RAI44113.1"/>
    </source>
</evidence>
<feature type="region of interest" description="Disordered" evidence="1">
    <location>
        <begin position="1"/>
        <end position="30"/>
    </location>
</feature>
<gene>
    <name evidence="2" type="ORF">CH341_10755</name>
</gene>
<comment type="caution">
    <text evidence="2">The sequence shown here is derived from an EMBL/GenBank/DDBJ whole genome shotgun (WGS) entry which is preliminary data.</text>
</comment>
<evidence type="ECO:0000256" key="1">
    <source>
        <dbReference type="SAM" id="MobiDB-lite"/>
    </source>
</evidence>
<keyword evidence="3" id="KW-1185">Reference proteome</keyword>
<proteinExistence type="predicted"/>
<organism evidence="2 3">
    <name type="scientific">Rhodoplanes roseus</name>
    <dbReference type="NCBI Taxonomy" id="29409"/>
    <lineage>
        <taxon>Bacteria</taxon>
        <taxon>Pseudomonadati</taxon>
        <taxon>Pseudomonadota</taxon>
        <taxon>Alphaproteobacteria</taxon>
        <taxon>Hyphomicrobiales</taxon>
        <taxon>Nitrobacteraceae</taxon>
        <taxon>Rhodoplanes</taxon>
    </lineage>
</organism>
<evidence type="ECO:0000313" key="3">
    <source>
        <dbReference type="Proteomes" id="UP000249130"/>
    </source>
</evidence>
<dbReference type="AlphaFoldDB" id="A0A327L2S2"/>
<dbReference type="OrthoDB" id="8420544at2"/>
<reference evidence="2 3" key="1">
    <citation type="submission" date="2017-07" db="EMBL/GenBank/DDBJ databases">
        <title>Draft Genome Sequences of Select Purple Nonsulfur Bacteria.</title>
        <authorList>
            <person name="Lasarre B."/>
            <person name="Mckinlay J.B."/>
        </authorList>
    </citation>
    <scope>NUCLEOTIDE SEQUENCE [LARGE SCALE GENOMIC DNA]</scope>
    <source>
        <strain evidence="2 3">DSM 5909</strain>
    </source>
</reference>
<sequence>MTAHTPDMFGWTPAQGDLFGDAAPASTASQVDPDEVRGRLHGMLAQVRAAEKRSPWPPETSRLNQLIFPPMANWLPAEERDQLRFEFETELKRLNVAA</sequence>
<accession>A0A327L2S2</accession>
<dbReference type="Proteomes" id="UP000249130">
    <property type="component" value="Unassembled WGS sequence"/>
</dbReference>